<evidence type="ECO:0000256" key="1">
    <source>
        <dbReference type="SAM" id="Phobius"/>
    </source>
</evidence>
<reference evidence="2 3" key="1">
    <citation type="submission" date="2016-09" db="EMBL/GenBank/DDBJ databases">
        <title>The draft genome of Dichanthelium oligosanthes: A C3 panicoid grass species.</title>
        <authorList>
            <person name="Studer A.J."/>
            <person name="Schnable J.C."/>
            <person name="Brutnell T.P."/>
        </authorList>
    </citation>
    <scope>NUCLEOTIDE SEQUENCE [LARGE SCALE GENOMIC DNA]</scope>
    <source>
        <strain evidence="3">cv. Kellogg 1175</strain>
        <tissue evidence="2">Leaf</tissue>
    </source>
</reference>
<keyword evidence="1" id="KW-0812">Transmembrane</keyword>
<evidence type="ECO:0000313" key="3">
    <source>
        <dbReference type="Proteomes" id="UP000095767"/>
    </source>
</evidence>
<comment type="caution">
    <text evidence="2">The sequence shown here is derived from an EMBL/GenBank/DDBJ whole genome shotgun (WGS) entry which is preliminary data.</text>
</comment>
<accession>A0A1E5UKH4</accession>
<evidence type="ECO:0000313" key="2">
    <source>
        <dbReference type="EMBL" id="OEL13383.1"/>
    </source>
</evidence>
<gene>
    <name evidence="2" type="ORF">BAE44_0025598</name>
</gene>
<sequence>LFNCRAKWCVRYVVVVALLILLRTALGAMRMTIGTPFLFLYLSIALILCSSHPKP</sequence>
<dbReference type="AlphaFoldDB" id="A0A1E5UKH4"/>
<keyword evidence="1" id="KW-0472">Membrane</keyword>
<proteinExistence type="predicted"/>
<name>A0A1E5UKH4_9POAL</name>
<protein>
    <submittedName>
        <fullName evidence="2">Uncharacterized protein</fullName>
    </submittedName>
</protein>
<keyword evidence="3" id="KW-1185">Reference proteome</keyword>
<feature type="non-terminal residue" evidence="2">
    <location>
        <position position="1"/>
    </location>
</feature>
<feature type="transmembrane region" description="Helical" evidence="1">
    <location>
        <begin position="9"/>
        <end position="26"/>
    </location>
</feature>
<organism evidence="2 3">
    <name type="scientific">Dichanthelium oligosanthes</name>
    <dbReference type="NCBI Taxonomy" id="888268"/>
    <lineage>
        <taxon>Eukaryota</taxon>
        <taxon>Viridiplantae</taxon>
        <taxon>Streptophyta</taxon>
        <taxon>Embryophyta</taxon>
        <taxon>Tracheophyta</taxon>
        <taxon>Spermatophyta</taxon>
        <taxon>Magnoliopsida</taxon>
        <taxon>Liliopsida</taxon>
        <taxon>Poales</taxon>
        <taxon>Poaceae</taxon>
        <taxon>PACMAD clade</taxon>
        <taxon>Panicoideae</taxon>
        <taxon>Panicodae</taxon>
        <taxon>Paniceae</taxon>
        <taxon>Dichantheliinae</taxon>
        <taxon>Dichanthelium</taxon>
    </lineage>
</organism>
<keyword evidence="1" id="KW-1133">Transmembrane helix</keyword>
<dbReference type="Proteomes" id="UP000095767">
    <property type="component" value="Unassembled WGS sequence"/>
</dbReference>
<dbReference type="EMBL" id="LWDX02073502">
    <property type="protein sequence ID" value="OEL13383.1"/>
    <property type="molecule type" value="Genomic_DNA"/>
</dbReference>